<dbReference type="SMART" id="SM00386">
    <property type="entry name" value="HAT"/>
    <property type="match status" value="3"/>
</dbReference>
<comment type="subcellular location">
    <subcellularLocation>
        <location evidence="1">Nucleus</location>
    </subcellularLocation>
</comment>
<protein>
    <submittedName>
        <fullName evidence="6">NRDE-2, necessary for RNA interference-domain-containing protein</fullName>
    </submittedName>
</protein>
<feature type="compositionally biased region" description="Low complexity" evidence="5">
    <location>
        <begin position="1"/>
        <end position="15"/>
    </location>
</feature>
<dbReference type="GO" id="GO:0006396">
    <property type="term" value="P:RNA processing"/>
    <property type="evidence" value="ECO:0007669"/>
    <property type="project" value="InterPro"/>
</dbReference>
<evidence type="ECO:0000256" key="4">
    <source>
        <dbReference type="ARBA" id="ARBA00023242"/>
    </source>
</evidence>
<dbReference type="GO" id="GO:0071013">
    <property type="term" value="C:catalytic step 2 spliceosome"/>
    <property type="evidence" value="ECO:0007669"/>
    <property type="project" value="TreeGrafter"/>
</dbReference>
<evidence type="ECO:0000256" key="1">
    <source>
        <dbReference type="ARBA" id="ARBA00004123"/>
    </source>
</evidence>
<dbReference type="InterPro" id="IPR003107">
    <property type="entry name" value="HAT"/>
</dbReference>
<dbReference type="EMBL" id="JAUEPR010000014">
    <property type="protein sequence ID" value="KAK0478282.1"/>
    <property type="molecule type" value="Genomic_DNA"/>
</dbReference>
<keyword evidence="4" id="KW-0539">Nucleus</keyword>
<evidence type="ECO:0000256" key="3">
    <source>
        <dbReference type="ARBA" id="ARBA00022737"/>
    </source>
</evidence>
<organism evidence="6 7">
    <name type="scientific">Armillaria novae-zelandiae</name>
    <dbReference type="NCBI Taxonomy" id="153914"/>
    <lineage>
        <taxon>Eukaryota</taxon>
        <taxon>Fungi</taxon>
        <taxon>Dikarya</taxon>
        <taxon>Basidiomycota</taxon>
        <taxon>Agaricomycotina</taxon>
        <taxon>Agaricomycetes</taxon>
        <taxon>Agaricomycetidae</taxon>
        <taxon>Agaricales</taxon>
        <taxon>Marasmiineae</taxon>
        <taxon>Physalacriaceae</taxon>
        <taxon>Armillaria</taxon>
    </lineage>
</organism>
<dbReference type="Pfam" id="PF08424">
    <property type="entry name" value="NRDE-2"/>
    <property type="match status" value="1"/>
</dbReference>
<feature type="region of interest" description="Disordered" evidence="5">
    <location>
        <begin position="1"/>
        <end position="68"/>
    </location>
</feature>
<keyword evidence="3" id="KW-0677">Repeat</keyword>
<dbReference type="PANTHER" id="PTHR13471">
    <property type="entry name" value="TETRATRICOPEPTIDE-LIKE HELICAL"/>
    <property type="match status" value="1"/>
</dbReference>
<feature type="region of interest" description="Disordered" evidence="5">
    <location>
        <begin position="183"/>
        <end position="218"/>
    </location>
</feature>
<dbReference type="Proteomes" id="UP001175227">
    <property type="component" value="Unassembled WGS sequence"/>
</dbReference>
<evidence type="ECO:0000256" key="5">
    <source>
        <dbReference type="SAM" id="MobiDB-lite"/>
    </source>
</evidence>
<dbReference type="GO" id="GO:1902369">
    <property type="term" value="P:negative regulation of RNA catabolic process"/>
    <property type="evidence" value="ECO:0007669"/>
    <property type="project" value="TreeGrafter"/>
</dbReference>
<evidence type="ECO:0000313" key="7">
    <source>
        <dbReference type="Proteomes" id="UP001175227"/>
    </source>
</evidence>
<dbReference type="InterPro" id="IPR011990">
    <property type="entry name" value="TPR-like_helical_dom_sf"/>
</dbReference>
<name>A0AA39P643_9AGAR</name>
<gene>
    <name evidence="6" type="ORF">IW261DRAFT_1337413</name>
</gene>
<feature type="compositionally biased region" description="Acidic residues" evidence="5">
    <location>
        <begin position="997"/>
        <end position="1009"/>
    </location>
</feature>
<comment type="caution">
    <text evidence="6">The sequence shown here is derived from an EMBL/GenBank/DDBJ whole genome shotgun (WGS) entry which is preliminary data.</text>
</comment>
<dbReference type="SUPFAM" id="SSF48452">
    <property type="entry name" value="TPR-like"/>
    <property type="match status" value="2"/>
</dbReference>
<proteinExistence type="inferred from homology"/>
<dbReference type="GO" id="GO:0031048">
    <property type="term" value="P:regulatory ncRNA-mediated heterochromatin formation"/>
    <property type="evidence" value="ECO:0007669"/>
    <property type="project" value="TreeGrafter"/>
</dbReference>
<feature type="compositionally biased region" description="Basic and acidic residues" evidence="5">
    <location>
        <begin position="1010"/>
        <end position="1024"/>
    </location>
</feature>
<feature type="region of interest" description="Disordered" evidence="5">
    <location>
        <begin position="993"/>
        <end position="1024"/>
    </location>
</feature>
<feature type="compositionally biased region" description="Basic residues" evidence="5">
    <location>
        <begin position="35"/>
        <end position="44"/>
    </location>
</feature>
<dbReference type="AlphaFoldDB" id="A0AA39P643"/>
<evidence type="ECO:0000256" key="2">
    <source>
        <dbReference type="ARBA" id="ARBA00009265"/>
    </source>
</evidence>
<dbReference type="Gene3D" id="1.25.40.10">
    <property type="entry name" value="Tetratricopeptide repeat domain"/>
    <property type="match status" value="1"/>
</dbReference>
<sequence>MSAPSFSSFPPSFESFPEELSNDPGPSRPREDTKHRQHSHREKGSKKETTREKVRKYRHENRDRNATEADDVSTTLFFYSDRRGDPLNLQYGRQHKGDIPRYKCINHGRYVLGLPPGLTVLYRGHHGIEIGMHRRNGPSLTDSKSRNLVTSAPTRRILGHSDGFQLDETGFLRISSIRERSQQSYRSITGGDSHLESSEGASEESAAEGSDTSMEGADAVDPTAVIRTLEQQLSDDPSSVATWLQLLWRTLSNVPIGSKNSAKVRAELTLSILSRALSLDVRNTASKPLRLKYLRAGEEIWPEAKVQEEWEDAFKLGGIEIWMEWLEWKIRKETNGIDYVVDAAKRVLDALGDDEVSKVRVFWRSATALHTAGFVERATALFQAQAELTFELPQALYGLPVSSILDALEEFWESEVARFGEPGAKGWAHWVSSGKKGEIPALASLPPSSDDSDPYRRWARNESNTDMTSYLPSRATEEDDWDPYSTIMFSDTRPLLMQLQTTHGKDVFRLTWLSFLGLHVPGFSDLPHEANWDDRWNCMHLTNPGYLNTIFPDETKNAMFTDSLSGISVGREIQYTHGPIPIKCWRYGVLSPLDDPLRGDGFYSKFDLDGLDQEFTRRVLRQLRLGAEDYEWDLITLAFEAASNVKSALKSSRSFLSTARNSLPHWAGHARLERKRGRLDEARKVYTTILVSSPVLSDQPWCGRMWWDWAEMEWLDRNSDAALSIILRAVDVASQGMVAILRAKRTLEDISNHTHLAWKDNEAWVKLRALLELLTSNDLAQSLSVFDNRIHQADDGVISESMSVASLLFIFRHGYVLKEPMSPSILRDRASNALGKYPSNSIIFGLFLEGEKGRGIWGRVRDMLGENPGDEKDVCRRIEEVWLARWQIGRWEGEIERTRSGLAAAVQSERTRGSLILWRIYIEFEIRAGQLQKAKNLLFRAIGECPLAKDLYLLAFDRLRSVFSLRELHDFVNTMAERGIRMRKELDVQMQSIQVGDDSDDSEDSGNESEIERNAQELRRLKPY</sequence>
<dbReference type="PANTHER" id="PTHR13471:SF0">
    <property type="entry name" value="NUCLEAR EXOSOME REGULATOR NRDE2"/>
    <property type="match status" value="1"/>
</dbReference>
<accession>A0AA39P643</accession>
<evidence type="ECO:0000313" key="6">
    <source>
        <dbReference type="EMBL" id="KAK0478282.1"/>
    </source>
</evidence>
<dbReference type="InterPro" id="IPR013633">
    <property type="entry name" value="NRDE-2"/>
</dbReference>
<comment type="similarity">
    <text evidence="2">Belongs to the NRDE2 family.</text>
</comment>
<keyword evidence="7" id="KW-1185">Reference proteome</keyword>
<reference evidence="6" key="1">
    <citation type="submission" date="2023-06" db="EMBL/GenBank/DDBJ databases">
        <authorList>
            <consortium name="Lawrence Berkeley National Laboratory"/>
            <person name="Ahrendt S."/>
            <person name="Sahu N."/>
            <person name="Indic B."/>
            <person name="Wong-Bajracharya J."/>
            <person name="Merenyi Z."/>
            <person name="Ke H.-M."/>
            <person name="Monk M."/>
            <person name="Kocsube S."/>
            <person name="Drula E."/>
            <person name="Lipzen A."/>
            <person name="Balint B."/>
            <person name="Henrissat B."/>
            <person name="Andreopoulos B."/>
            <person name="Martin F.M."/>
            <person name="Harder C.B."/>
            <person name="Rigling D."/>
            <person name="Ford K.L."/>
            <person name="Foster G.D."/>
            <person name="Pangilinan J."/>
            <person name="Papanicolaou A."/>
            <person name="Barry K."/>
            <person name="LaButti K."/>
            <person name="Viragh M."/>
            <person name="Koriabine M."/>
            <person name="Yan M."/>
            <person name="Riley R."/>
            <person name="Champramary S."/>
            <person name="Plett K.L."/>
            <person name="Tsai I.J."/>
            <person name="Slot J."/>
            <person name="Sipos G."/>
            <person name="Plett J."/>
            <person name="Nagy L.G."/>
            <person name="Grigoriev I.V."/>
        </authorList>
    </citation>
    <scope>NUCLEOTIDE SEQUENCE</scope>
    <source>
        <strain evidence="6">ICMP 16352</strain>
    </source>
</reference>